<keyword evidence="4" id="KW-0647">Proteasome</keyword>
<dbReference type="PANTHER" id="PTHR23077">
    <property type="entry name" value="AAA-FAMILY ATPASE"/>
    <property type="match status" value="1"/>
</dbReference>
<dbReference type="Proteomes" id="UP000292655">
    <property type="component" value="Unassembled WGS sequence"/>
</dbReference>
<dbReference type="RefSeq" id="WP_165366008.1">
    <property type="nucleotide sequence ID" value="NZ_RYUX01000006.1"/>
</dbReference>
<dbReference type="PROSITE" id="PS51257">
    <property type="entry name" value="PROKAR_LIPOPROTEIN"/>
    <property type="match status" value="1"/>
</dbReference>
<keyword evidence="1" id="KW-0547">Nucleotide-binding</keyword>
<evidence type="ECO:0000313" key="5">
    <source>
        <dbReference type="Proteomes" id="UP000292655"/>
    </source>
</evidence>
<dbReference type="InterPro" id="IPR050168">
    <property type="entry name" value="AAA_ATPase_domain"/>
</dbReference>
<dbReference type="FunFam" id="3.40.50.300:FF:000012">
    <property type="entry name" value="Transitional endoplasmic reticulum ATPase"/>
    <property type="match status" value="1"/>
</dbReference>
<keyword evidence="2" id="KW-0067">ATP-binding</keyword>
<dbReference type="Gene3D" id="3.40.50.300">
    <property type="entry name" value="P-loop containing nucleotide triphosphate hydrolases"/>
    <property type="match status" value="1"/>
</dbReference>
<evidence type="ECO:0000313" key="4">
    <source>
        <dbReference type="EMBL" id="RYQ38666.1"/>
    </source>
</evidence>
<dbReference type="Pfam" id="PF00004">
    <property type="entry name" value="AAA"/>
    <property type="match status" value="1"/>
</dbReference>
<comment type="caution">
    <text evidence="4">The sequence shown here is derived from an EMBL/GenBank/DDBJ whole genome shotgun (WGS) entry which is preliminary data.</text>
</comment>
<dbReference type="EMBL" id="RYUX01000006">
    <property type="protein sequence ID" value="RYQ38666.1"/>
    <property type="molecule type" value="Genomic_DNA"/>
</dbReference>
<gene>
    <name evidence="4" type="ORF">PG2002B_0583</name>
</gene>
<accession>A0AB37X2H0</accession>
<dbReference type="SMART" id="SM00382">
    <property type="entry name" value="AAA"/>
    <property type="match status" value="1"/>
</dbReference>
<sequence length="396" mass="44574">MERVNTGVIAKLTSIHKGSREATATVLATGIACILSLDACQSEIETLQRNDLIIIGDTNWRKHPYPESIEGNMNLLFVKEVLDDWTLVEDANHMCQWLYLCDPSIQANTFIQYDTITQRSTVLKHRSGNIDESANRYLYRSEENLTYSEFYGYSELVNSIKVFFDVNLRQRKKLSQFNTRPARGILFAGEPGVGKTFLGRIIASEFQIPFYLINGPSIISKWVGDSEKTLHNIFTDAAGSPNGAIVFIDEIDAIAPSRNSTSAQHDTRLVEQLLTEMDGFTSDNSTIVIASTNRAEALDPALKRPGRFDRIEYFPLPSASDRLDILTKKANTLPHKTLPIERIAACTDGFSAAELCAIFSEAVQLAIYHHRTEISEFDFIEGFNIVNKNHRRNKRT</sequence>
<dbReference type="InterPro" id="IPR003593">
    <property type="entry name" value="AAA+_ATPase"/>
</dbReference>
<protein>
    <submittedName>
        <fullName evidence="4">ATP-dependent 26S proteasome regulatory subunit</fullName>
    </submittedName>
</protein>
<dbReference type="InterPro" id="IPR003959">
    <property type="entry name" value="ATPase_AAA_core"/>
</dbReference>
<dbReference type="Gene3D" id="1.10.8.60">
    <property type="match status" value="1"/>
</dbReference>
<feature type="domain" description="AAA+ ATPase" evidence="3">
    <location>
        <begin position="181"/>
        <end position="318"/>
    </location>
</feature>
<evidence type="ECO:0000256" key="2">
    <source>
        <dbReference type="ARBA" id="ARBA00022840"/>
    </source>
</evidence>
<reference evidence="4 5" key="1">
    <citation type="submission" date="2018-12" db="EMBL/GenBank/DDBJ databases">
        <title>Unveiling genomic diversity among members of the Bifidobacterium pseudolongum species, a widely distributed gut commensal of the animal kingdom.</title>
        <authorList>
            <person name="Lugli G.A."/>
            <person name="Duranti S."/>
            <person name="Albert K."/>
            <person name="Mancabelli L."/>
            <person name="Napoli S."/>
            <person name="Viappiani A."/>
            <person name="Anzalone R."/>
            <person name="Longhi G."/>
            <person name="Milani C."/>
            <person name="Turroni F."/>
            <person name="Alessandri G."/>
            <person name="Sela D.A."/>
            <person name="Van Sinderen D."/>
            <person name="Ventura M."/>
        </authorList>
    </citation>
    <scope>NUCLEOTIDE SEQUENCE [LARGE SCALE GENOMIC DNA]</scope>
    <source>
        <strain evidence="4 5">2002B</strain>
    </source>
</reference>
<evidence type="ECO:0000259" key="3">
    <source>
        <dbReference type="SMART" id="SM00382"/>
    </source>
</evidence>
<dbReference type="GO" id="GO:0000502">
    <property type="term" value="C:proteasome complex"/>
    <property type="evidence" value="ECO:0007669"/>
    <property type="project" value="UniProtKB-KW"/>
</dbReference>
<dbReference type="SUPFAM" id="SSF52540">
    <property type="entry name" value="P-loop containing nucleoside triphosphate hydrolases"/>
    <property type="match status" value="1"/>
</dbReference>
<proteinExistence type="predicted"/>
<dbReference type="GO" id="GO:0005737">
    <property type="term" value="C:cytoplasm"/>
    <property type="evidence" value="ECO:0007669"/>
    <property type="project" value="TreeGrafter"/>
</dbReference>
<organism evidence="4 5">
    <name type="scientific">Bifidobacterium pseudolongum subsp. globosum</name>
    <dbReference type="NCBI Taxonomy" id="1690"/>
    <lineage>
        <taxon>Bacteria</taxon>
        <taxon>Bacillati</taxon>
        <taxon>Actinomycetota</taxon>
        <taxon>Actinomycetes</taxon>
        <taxon>Bifidobacteriales</taxon>
        <taxon>Bifidobacteriaceae</taxon>
        <taxon>Bifidobacterium</taxon>
    </lineage>
</organism>
<name>A0AB37X2H0_9BIFI</name>
<dbReference type="AlphaFoldDB" id="A0AB37X2H0"/>
<dbReference type="PANTHER" id="PTHR23077:SF27">
    <property type="entry name" value="ATPASE FAMILY GENE 2 PROTEIN HOMOLOG A"/>
    <property type="match status" value="1"/>
</dbReference>
<dbReference type="GO" id="GO:0005524">
    <property type="term" value="F:ATP binding"/>
    <property type="evidence" value="ECO:0007669"/>
    <property type="project" value="UniProtKB-KW"/>
</dbReference>
<dbReference type="InterPro" id="IPR027417">
    <property type="entry name" value="P-loop_NTPase"/>
</dbReference>
<dbReference type="GO" id="GO:0016887">
    <property type="term" value="F:ATP hydrolysis activity"/>
    <property type="evidence" value="ECO:0007669"/>
    <property type="project" value="InterPro"/>
</dbReference>
<evidence type="ECO:0000256" key="1">
    <source>
        <dbReference type="ARBA" id="ARBA00022741"/>
    </source>
</evidence>